<keyword evidence="2 3" id="KW-0819">tRNA processing</keyword>
<feature type="region of interest" description="Disordered" evidence="4">
    <location>
        <begin position="441"/>
        <end position="463"/>
    </location>
</feature>
<dbReference type="InParanoid" id="S8F3I8"/>
<proteinExistence type="inferred from homology"/>
<keyword evidence="6" id="KW-1185">Reference proteome</keyword>
<dbReference type="eggNOG" id="KOG2594">
    <property type="taxonomic scope" value="Eukaryota"/>
</dbReference>
<dbReference type="GO" id="GO:0016783">
    <property type="term" value="F:sulfurtransferase activity"/>
    <property type="evidence" value="ECO:0007669"/>
    <property type="project" value="TreeGrafter"/>
</dbReference>
<dbReference type="OrthoDB" id="25129at2759"/>
<reference evidence="5 6" key="1">
    <citation type="journal article" date="2012" name="Science">
        <title>The Paleozoic origin of enzymatic lignin decomposition reconstructed from 31 fungal genomes.</title>
        <authorList>
            <person name="Floudas D."/>
            <person name="Binder M."/>
            <person name="Riley R."/>
            <person name="Barry K."/>
            <person name="Blanchette R.A."/>
            <person name="Henrissat B."/>
            <person name="Martinez A.T."/>
            <person name="Otillar R."/>
            <person name="Spatafora J.W."/>
            <person name="Yadav J.S."/>
            <person name="Aerts A."/>
            <person name="Benoit I."/>
            <person name="Boyd A."/>
            <person name="Carlson A."/>
            <person name="Copeland A."/>
            <person name="Coutinho P.M."/>
            <person name="de Vries R.P."/>
            <person name="Ferreira P."/>
            <person name="Findley K."/>
            <person name="Foster B."/>
            <person name="Gaskell J."/>
            <person name="Glotzer D."/>
            <person name="Gorecki P."/>
            <person name="Heitman J."/>
            <person name="Hesse C."/>
            <person name="Hori C."/>
            <person name="Igarashi K."/>
            <person name="Jurgens J.A."/>
            <person name="Kallen N."/>
            <person name="Kersten P."/>
            <person name="Kohler A."/>
            <person name="Kuees U."/>
            <person name="Kumar T.K.A."/>
            <person name="Kuo A."/>
            <person name="LaButti K."/>
            <person name="Larrondo L.F."/>
            <person name="Lindquist E."/>
            <person name="Ling A."/>
            <person name="Lombard V."/>
            <person name="Lucas S."/>
            <person name="Lundell T."/>
            <person name="Martin R."/>
            <person name="McLaughlin D.J."/>
            <person name="Morgenstern I."/>
            <person name="Morin E."/>
            <person name="Murat C."/>
            <person name="Nagy L.G."/>
            <person name="Nolan M."/>
            <person name="Ohm R.A."/>
            <person name="Patyshakuliyeva A."/>
            <person name="Rokas A."/>
            <person name="Ruiz-Duenas F.J."/>
            <person name="Sabat G."/>
            <person name="Salamov A."/>
            <person name="Samejima M."/>
            <person name="Schmutz J."/>
            <person name="Slot J.C."/>
            <person name="St John F."/>
            <person name="Stenlid J."/>
            <person name="Sun H."/>
            <person name="Sun S."/>
            <person name="Syed K."/>
            <person name="Tsang A."/>
            <person name="Wiebenga A."/>
            <person name="Young D."/>
            <person name="Pisabarro A."/>
            <person name="Eastwood D.C."/>
            <person name="Martin F."/>
            <person name="Cullen D."/>
            <person name="Grigoriev I.V."/>
            <person name="Hibbett D.S."/>
        </authorList>
    </citation>
    <scope>NUCLEOTIDE SEQUENCE</scope>
    <source>
        <strain evidence="6">FP-58527</strain>
    </source>
</reference>
<dbReference type="STRING" id="743788.S8F3I8"/>
<comment type="pathway">
    <text evidence="3">tRNA modification; 5-methoxycarbonylmethyl-2-thiouridine-tRNA biosynthesis.</text>
</comment>
<comment type="subcellular location">
    <subcellularLocation>
        <location evidence="3">Cytoplasm</location>
    </subcellularLocation>
</comment>
<dbReference type="PANTHER" id="PTHR20882:SF14">
    <property type="entry name" value="CYTOPLASMIC TRNA 2-THIOLATION PROTEIN 2"/>
    <property type="match status" value="1"/>
</dbReference>
<dbReference type="EMBL" id="KE504270">
    <property type="protein sequence ID" value="EPS93524.1"/>
    <property type="molecule type" value="Genomic_DNA"/>
</dbReference>
<accession>S8F3I8</accession>
<protein>
    <recommendedName>
        <fullName evidence="3">Cytoplasmic tRNA 2-thiolation protein 2</fullName>
    </recommendedName>
</protein>
<evidence type="ECO:0000256" key="2">
    <source>
        <dbReference type="ARBA" id="ARBA00022694"/>
    </source>
</evidence>
<feature type="region of interest" description="Disordered" evidence="4">
    <location>
        <begin position="280"/>
        <end position="305"/>
    </location>
</feature>
<dbReference type="GO" id="GO:0002143">
    <property type="term" value="P:tRNA wobble position uridine thiolation"/>
    <property type="evidence" value="ECO:0007669"/>
    <property type="project" value="TreeGrafter"/>
</dbReference>
<evidence type="ECO:0000313" key="6">
    <source>
        <dbReference type="Proteomes" id="UP000015241"/>
    </source>
</evidence>
<dbReference type="GO" id="GO:0000049">
    <property type="term" value="F:tRNA binding"/>
    <property type="evidence" value="ECO:0007669"/>
    <property type="project" value="InterPro"/>
</dbReference>
<organism evidence="5 6">
    <name type="scientific">Fomitopsis schrenkii</name>
    <name type="common">Brown rot fungus</name>
    <dbReference type="NCBI Taxonomy" id="2126942"/>
    <lineage>
        <taxon>Eukaryota</taxon>
        <taxon>Fungi</taxon>
        <taxon>Dikarya</taxon>
        <taxon>Basidiomycota</taxon>
        <taxon>Agaricomycotina</taxon>
        <taxon>Agaricomycetes</taxon>
        <taxon>Polyporales</taxon>
        <taxon>Fomitopsis</taxon>
    </lineage>
</organism>
<name>S8F3I8_FOMSC</name>
<evidence type="ECO:0000256" key="1">
    <source>
        <dbReference type="ARBA" id="ARBA00022490"/>
    </source>
</evidence>
<dbReference type="InterPro" id="IPR019407">
    <property type="entry name" value="CTU2"/>
</dbReference>
<dbReference type="SUPFAM" id="SSF52402">
    <property type="entry name" value="Adenine nucleotide alpha hydrolases-like"/>
    <property type="match status" value="1"/>
</dbReference>
<feature type="compositionally biased region" description="Polar residues" evidence="4">
    <location>
        <begin position="418"/>
        <end position="427"/>
    </location>
</feature>
<dbReference type="AlphaFoldDB" id="S8F3I8"/>
<dbReference type="HAMAP" id="MF_03054">
    <property type="entry name" value="CTU2"/>
    <property type="match status" value="1"/>
</dbReference>
<dbReference type="FunCoup" id="S8F3I8">
    <property type="interactions" value="237"/>
</dbReference>
<dbReference type="GO" id="GO:0016779">
    <property type="term" value="F:nucleotidyltransferase activity"/>
    <property type="evidence" value="ECO:0007669"/>
    <property type="project" value="UniProtKB-UniRule"/>
</dbReference>
<dbReference type="Proteomes" id="UP000015241">
    <property type="component" value="Unassembled WGS sequence"/>
</dbReference>
<feature type="region of interest" description="Disordered" evidence="4">
    <location>
        <begin position="409"/>
        <end position="428"/>
    </location>
</feature>
<dbReference type="InterPro" id="IPR014729">
    <property type="entry name" value="Rossmann-like_a/b/a_fold"/>
</dbReference>
<comment type="function">
    <text evidence="3">Plays a central role in 2-thiolation of mcm(5)S(2)U at tRNA wobble positions of tRNA(Lys), tRNA(Glu) and tRNA(Gln). May act by forming a heterodimer with NCS6 that ligates sulfur from thiocarboxylated URM1 onto the uridine of tRNAs at wobble position. Prior mcm(5) tRNA modification by the elongator complex is required for 2-thiolation. May also be involved in protein urmylation.</text>
</comment>
<dbReference type="Gene3D" id="3.40.50.620">
    <property type="entry name" value="HUPs"/>
    <property type="match status" value="1"/>
</dbReference>
<dbReference type="PANTHER" id="PTHR20882">
    <property type="entry name" value="CYTOPLASMIC TRNA 2-THIOLATION PROTEIN 2"/>
    <property type="match status" value="1"/>
</dbReference>
<comment type="similarity">
    <text evidence="3">Belongs to the CTU2/NCS2 family.</text>
</comment>
<gene>
    <name evidence="3" type="primary">NCS2</name>
    <name evidence="3" type="synonym">CTU2</name>
    <name evidence="5" type="ORF">FOMPIDRAFT_1153929</name>
</gene>
<dbReference type="GO" id="GO:0005829">
    <property type="term" value="C:cytosol"/>
    <property type="evidence" value="ECO:0007669"/>
    <property type="project" value="TreeGrafter"/>
</dbReference>
<sequence length="494" mass="54426">MSCGNPTVEGESIMPRRKKYDKTRYCVRCKEAEGNIVIRHAVYCKDCFSPLITHKFRKGLEPSINRKPDLSRRTALKPDGNLLVGVSGGLGSTVLLDLLHRCYVSMDESTMPSDGGRQHPRHERVWKKVTVCYVEMCDAFPGMRDRTSDVERRVAQYAGLDFVPLRIQDAFDPEWCRKVHASRKESSFSVDMTTEELRLSAIASSSASTPLQALHGYMSSLPTATAVPTTVQTLVRLLLLHTAVQSGSSHLVLGTSLTSLAVSLISGISQGRGYNLKEEVQEEWVPDDSDEPCPPGSGSKQGGARARKPYVRVIRPLRDIGRKECALWAWWRGLNVVGKEQQPWSGAKQDIGILTREFITGLEKDYPSTVSAIVRTCSKVEPKGRAGGLCALCARPIQDGVQEWKSRISIRSRDGSQREPSPTSATLTPRLCYGCHTTLTSRSSRPAPSLGLPSSDRSTVPLPLWVGSGVPRSRLSEQQMKDAVSEFLLEGDTS</sequence>
<dbReference type="HOGENOM" id="CLU_024534_4_0_1"/>
<dbReference type="GO" id="GO:0032447">
    <property type="term" value="P:protein urmylation"/>
    <property type="evidence" value="ECO:0007669"/>
    <property type="project" value="UniProtKB-UniRule"/>
</dbReference>
<evidence type="ECO:0000256" key="4">
    <source>
        <dbReference type="SAM" id="MobiDB-lite"/>
    </source>
</evidence>
<dbReference type="UniPathway" id="UPA00988"/>
<evidence type="ECO:0000256" key="3">
    <source>
        <dbReference type="HAMAP-Rule" id="MF_03054"/>
    </source>
</evidence>
<evidence type="ECO:0000313" key="5">
    <source>
        <dbReference type="EMBL" id="EPS93524.1"/>
    </source>
</evidence>
<keyword evidence="1 3" id="KW-0963">Cytoplasm</keyword>
<dbReference type="Pfam" id="PF10288">
    <property type="entry name" value="CTU2"/>
    <property type="match status" value="1"/>
</dbReference>
<feature type="compositionally biased region" description="Acidic residues" evidence="4">
    <location>
        <begin position="280"/>
        <end position="291"/>
    </location>
</feature>